<reference evidence="1 2" key="1">
    <citation type="submission" date="2021-12" db="EMBL/GenBank/DDBJ databases">
        <title>Discovery of the Pendulisporaceae a myxobacterial family with distinct sporulation behavior and unique specialized metabolism.</title>
        <authorList>
            <person name="Garcia R."/>
            <person name="Popoff A."/>
            <person name="Bader C.D."/>
            <person name="Loehr J."/>
            <person name="Walesch S."/>
            <person name="Walt C."/>
            <person name="Boldt J."/>
            <person name="Bunk B."/>
            <person name="Haeckl F.J.F.P.J."/>
            <person name="Gunesch A.P."/>
            <person name="Birkelbach J."/>
            <person name="Nuebel U."/>
            <person name="Pietschmann T."/>
            <person name="Bach T."/>
            <person name="Mueller R."/>
        </authorList>
    </citation>
    <scope>NUCLEOTIDE SEQUENCE [LARGE SCALE GENOMIC DNA]</scope>
    <source>
        <strain evidence="1 2">MSr11954</strain>
    </source>
</reference>
<dbReference type="RefSeq" id="WP_394827727.1">
    <property type="nucleotide sequence ID" value="NZ_CP089984.1"/>
</dbReference>
<protein>
    <recommendedName>
        <fullName evidence="3">STAS domain-containing protein</fullName>
    </recommendedName>
</protein>
<gene>
    <name evidence="1" type="ORF">LZC94_12600</name>
</gene>
<accession>A0ABZ2M6P5</accession>
<evidence type="ECO:0008006" key="3">
    <source>
        <dbReference type="Google" id="ProtNLM"/>
    </source>
</evidence>
<keyword evidence="2" id="KW-1185">Reference proteome</keyword>
<organism evidence="1 2">
    <name type="scientific">Pendulispora albinea</name>
    <dbReference type="NCBI Taxonomy" id="2741071"/>
    <lineage>
        <taxon>Bacteria</taxon>
        <taxon>Pseudomonadati</taxon>
        <taxon>Myxococcota</taxon>
        <taxon>Myxococcia</taxon>
        <taxon>Myxococcales</taxon>
        <taxon>Sorangiineae</taxon>
        <taxon>Pendulisporaceae</taxon>
        <taxon>Pendulispora</taxon>
    </lineage>
</organism>
<dbReference type="EMBL" id="CP089984">
    <property type="protein sequence ID" value="WXB18086.1"/>
    <property type="molecule type" value="Genomic_DNA"/>
</dbReference>
<name>A0ABZ2M6P5_9BACT</name>
<evidence type="ECO:0000313" key="2">
    <source>
        <dbReference type="Proteomes" id="UP001370348"/>
    </source>
</evidence>
<evidence type="ECO:0000313" key="1">
    <source>
        <dbReference type="EMBL" id="WXB18086.1"/>
    </source>
</evidence>
<dbReference type="Proteomes" id="UP001370348">
    <property type="component" value="Chromosome"/>
</dbReference>
<proteinExistence type="predicted"/>
<sequence length="123" mass="14004">MSTECFEFDRLTIRVTRDRHASATIAWEGVSDARNPNAFLEPLLQKILAGLRATKVTVDLRLLEYINSATVSPILNLIKRCDTDHVATTVLYDTGVDWQRVNYQCMRTIARTLSHVEVKMHGE</sequence>